<protein>
    <submittedName>
        <fullName evidence="4">GCN5-related N-acetyltransferase</fullName>
        <ecNumber evidence="4">2.3.1.128</ecNumber>
    </submittedName>
</protein>
<sequence>MTEPSLRRAIPSDAASIAELAERAYEKYVERIGRRPAPMDADYAALIDSANVWVLTRDGHLVGSLVTIVNDDHLLLDSIAVAPDAQGSGYGALLLRRTDDDAHDAGLTEVRLYTNAAMTENIAMYPRYGYVETHRGGQDGFRRVFFSKRLDN</sequence>
<organism evidence="4">
    <name type="scientific">uncultured Mycobacterium sp</name>
    <dbReference type="NCBI Taxonomy" id="171292"/>
    <lineage>
        <taxon>Bacteria</taxon>
        <taxon>Bacillati</taxon>
        <taxon>Actinomycetota</taxon>
        <taxon>Actinomycetes</taxon>
        <taxon>Mycobacteriales</taxon>
        <taxon>Mycobacteriaceae</taxon>
        <taxon>Mycobacterium</taxon>
        <taxon>environmental samples</taxon>
    </lineage>
</organism>
<dbReference type="PANTHER" id="PTHR43877:SF2">
    <property type="entry name" value="AMINOALKYLPHOSPHONATE N-ACETYLTRANSFERASE-RELATED"/>
    <property type="match status" value="1"/>
</dbReference>
<keyword evidence="2 4" id="KW-0012">Acyltransferase</keyword>
<dbReference type="GO" id="GO:0016747">
    <property type="term" value="F:acyltransferase activity, transferring groups other than amino-acyl groups"/>
    <property type="evidence" value="ECO:0007669"/>
    <property type="project" value="InterPro"/>
</dbReference>
<evidence type="ECO:0000313" key="4">
    <source>
        <dbReference type="EMBL" id="SBS76362.1"/>
    </source>
</evidence>
<dbReference type="Pfam" id="PF00583">
    <property type="entry name" value="Acetyltransf_1"/>
    <property type="match status" value="1"/>
</dbReference>
<gene>
    <name evidence="4" type="ORF">MHPYR_310026</name>
</gene>
<proteinExistence type="predicted"/>
<evidence type="ECO:0000259" key="3">
    <source>
        <dbReference type="PROSITE" id="PS51186"/>
    </source>
</evidence>
<keyword evidence="1 4" id="KW-0808">Transferase</keyword>
<dbReference type="Gene3D" id="3.40.630.30">
    <property type="match status" value="1"/>
</dbReference>
<reference evidence="4" key="1">
    <citation type="submission" date="2016-03" db="EMBL/GenBank/DDBJ databases">
        <authorList>
            <person name="Ploux O."/>
        </authorList>
    </citation>
    <scope>NUCLEOTIDE SEQUENCE</scope>
    <source>
        <strain evidence="4">UC10</strain>
    </source>
</reference>
<dbReference type="EC" id="2.3.1.128" evidence="4"/>
<name>A0A1Y5PCF0_9MYCO</name>
<dbReference type="InterPro" id="IPR000182">
    <property type="entry name" value="GNAT_dom"/>
</dbReference>
<feature type="domain" description="N-acetyltransferase" evidence="3">
    <location>
        <begin position="4"/>
        <end position="151"/>
    </location>
</feature>
<dbReference type="EMBL" id="FLQS01000025">
    <property type="protein sequence ID" value="SBS76362.1"/>
    <property type="molecule type" value="Genomic_DNA"/>
</dbReference>
<evidence type="ECO:0000256" key="1">
    <source>
        <dbReference type="ARBA" id="ARBA00022679"/>
    </source>
</evidence>
<dbReference type="CDD" id="cd04301">
    <property type="entry name" value="NAT_SF"/>
    <property type="match status" value="1"/>
</dbReference>
<evidence type="ECO:0000256" key="2">
    <source>
        <dbReference type="ARBA" id="ARBA00023315"/>
    </source>
</evidence>
<dbReference type="SUPFAM" id="SSF55729">
    <property type="entry name" value="Acyl-CoA N-acyltransferases (Nat)"/>
    <property type="match status" value="1"/>
</dbReference>
<dbReference type="PROSITE" id="PS51186">
    <property type="entry name" value="GNAT"/>
    <property type="match status" value="1"/>
</dbReference>
<accession>A0A1Y5PCF0</accession>
<dbReference type="AlphaFoldDB" id="A0A1Y5PCF0"/>
<dbReference type="InterPro" id="IPR050832">
    <property type="entry name" value="Bact_Acetyltransf"/>
</dbReference>
<dbReference type="InterPro" id="IPR016181">
    <property type="entry name" value="Acyl_CoA_acyltransferase"/>
</dbReference>
<dbReference type="PANTHER" id="PTHR43877">
    <property type="entry name" value="AMINOALKYLPHOSPHONATE N-ACETYLTRANSFERASE-RELATED-RELATED"/>
    <property type="match status" value="1"/>
</dbReference>